<dbReference type="AlphaFoldDB" id="A0A2S6AQB7"/>
<feature type="domain" description="DUF4334" evidence="2">
    <location>
        <begin position="96"/>
        <end position="161"/>
    </location>
</feature>
<organism evidence="3 4">
    <name type="scientific">Nocardia nova</name>
    <dbReference type="NCBI Taxonomy" id="37330"/>
    <lineage>
        <taxon>Bacteria</taxon>
        <taxon>Bacillati</taxon>
        <taxon>Actinomycetota</taxon>
        <taxon>Actinomycetes</taxon>
        <taxon>Mycobacteriales</taxon>
        <taxon>Nocardiaceae</taxon>
        <taxon>Nocardia</taxon>
    </lineage>
</organism>
<dbReference type="Gene3D" id="2.40.128.580">
    <property type="entry name" value="GXWXG domain"/>
    <property type="match status" value="1"/>
</dbReference>
<reference evidence="3 4" key="1">
    <citation type="submission" date="2018-02" db="EMBL/GenBank/DDBJ databases">
        <title>8 Nocardia nova and 1 Nocardia cyriacigeorgica strain used for evolution to TMP-SMX.</title>
        <authorList>
            <person name="Mehta H."/>
            <person name="Weng J."/>
            <person name="Shamoo Y."/>
        </authorList>
    </citation>
    <scope>NUCLEOTIDE SEQUENCE [LARGE SCALE GENOMIC DNA]</scope>
    <source>
        <strain evidence="3 4">MDA3139</strain>
    </source>
</reference>
<evidence type="ECO:0000259" key="1">
    <source>
        <dbReference type="Pfam" id="PF14231"/>
    </source>
</evidence>
<dbReference type="Pfam" id="PF14232">
    <property type="entry name" value="DUF4334"/>
    <property type="match status" value="1"/>
</dbReference>
<protein>
    <recommendedName>
        <fullName evidence="5">DUF4334 domain-containing protein</fullName>
    </recommendedName>
</protein>
<accession>A0A2S6AQB7</accession>
<dbReference type="EMBL" id="PSZC01000009">
    <property type="protein sequence ID" value="PPJ37435.1"/>
    <property type="molecule type" value="Genomic_DNA"/>
</dbReference>
<comment type="caution">
    <text evidence="3">The sequence shown here is derived from an EMBL/GenBank/DDBJ whole genome shotgun (WGS) entry which is preliminary data.</text>
</comment>
<dbReference type="RefSeq" id="WP_104376913.1">
    <property type="nucleotide sequence ID" value="NZ_PSZC01000009.1"/>
</dbReference>
<dbReference type="Pfam" id="PF14231">
    <property type="entry name" value="GXWXG"/>
    <property type="match status" value="1"/>
</dbReference>
<evidence type="ECO:0000259" key="2">
    <source>
        <dbReference type="Pfam" id="PF14232"/>
    </source>
</evidence>
<dbReference type="Proteomes" id="UP000239874">
    <property type="component" value="Unassembled WGS sequence"/>
</dbReference>
<evidence type="ECO:0000313" key="4">
    <source>
        <dbReference type="Proteomes" id="UP000239874"/>
    </source>
</evidence>
<sequence>MNITEARTRFSELRAGGGAASSQELDEIWSALDTVRPEQILGQWKGDEFDNGHPMCGKLGPAGWYGKTFAAIKDAKPLVMRDKNGELYSATELGNGEASLWMVEFRGEVTATMVYDGRPIFDHFKRVDENTLMGCMNGKDLPGETFGFTEDGPMYYFLLERA</sequence>
<evidence type="ECO:0008006" key="5">
    <source>
        <dbReference type="Google" id="ProtNLM"/>
    </source>
</evidence>
<feature type="domain" description="GXWXG" evidence="1">
    <location>
        <begin position="27"/>
        <end position="85"/>
    </location>
</feature>
<name>A0A2S6AQB7_9NOCA</name>
<proteinExistence type="predicted"/>
<gene>
    <name evidence="3" type="ORF">C5E45_15050</name>
</gene>
<dbReference type="OrthoDB" id="8905397at2"/>
<dbReference type="InterPro" id="IPR025568">
    <property type="entry name" value="DUF4334"/>
</dbReference>
<evidence type="ECO:0000313" key="3">
    <source>
        <dbReference type="EMBL" id="PPJ37435.1"/>
    </source>
</evidence>
<dbReference type="InterPro" id="IPR025951">
    <property type="entry name" value="GXWXG_dom"/>
</dbReference>